<evidence type="ECO:0000313" key="1">
    <source>
        <dbReference type="EMBL" id="MBC5864519.1"/>
    </source>
</evidence>
<proteinExistence type="predicted"/>
<comment type="caution">
    <text evidence="1">The sequence shown here is derived from an EMBL/GenBank/DDBJ whole genome shotgun (WGS) entry which is preliminary data.</text>
</comment>
<protein>
    <recommendedName>
        <fullName evidence="3">Outer membrane protein beta-barrel domain-containing protein</fullName>
    </recommendedName>
</protein>
<name>A0ABR7JK00_9FLAO</name>
<dbReference type="Proteomes" id="UP000621670">
    <property type="component" value="Unassembled WGS sequence"/>
</dbReference>
<organism evidence="1 2">
    <name type="scientific">Flavobacterium turcicum</name>
    <dbReference type="NCBI Taxonomy" id="2764718"/>
    <lineage>
        <taxon>Bacteria</taxon>
        <taxon>Pseudomonadati</taxon>
        <taxon>Bacteroidota</taxon>
        <taxon>Flavobacteriia</taxon>
        <taxon>Flavobacteriales</taxon>
        <taxon>Flavobacteriaceae</taxon>
        <taxon>Flavobacterium</taxon>
    </lineage>
</organism>
<gene>
    <name evidence="1" type="ORF">H8R26_13920</name>
</gene>
<reference evidence="1 2" key="1">
    <citation type="submission" date="2020-08" db="EMBL/GenBank/DDBJ databases">
        <title>Description of novel Flavobacterium F-400 isolate.</title>
        <authorList>
            <person name="Saticioglu I."/>
            <person name="Duman M."/>
            <person name="Altun S."/>
        </authorList>
    </citation>
    <scope>NUCLEOTIDE SEQUENCE [LARGE SCALE GENOMIC DNA]</scope>
    <source>
        <strain evidence="1 2">F-400</strain>
    </source>
</reference>
<dbReference type="RefSeq" id="WP_166138797.1">
    <property type="nucleotide sequence ID" value="NZ_JAAOBY010000009.1"/>
</dbReference>
<evidence type="ECO:0000313" key="2">
    <source>
        <dbReference type="Proteomes" id="UP000621670"/>
    </source>
</evidence>
<dbReference type="EMBL" id="JACRUM010000009">
    <property type="protein sequence ID" value="MBC5864519.1"/>
    <property type="molecule type" value="Genomic_DNA"/>
</dbReference>
<keyword evidence="2" id="KW-1185">Reference proteome</keyword>
<evidence type="ECO:0008006" key="3">
    <source>
        <dbReference type="Google" id="ProtNLM"/>
    </source>
</evidence>
<accession>A0ABR7JK00</accession>
<sequence length="217" mass="25019">MGYSKISKVLFVVIVNTFFVNAQKVLPFLGAGQNINTSFENNGYLNISTGVQYNLQDFIKPEVEFRFFFGALQNNTTYDSANSLMRIKDIFTTFQALNWSVTPNFSIPLDQDKHWYLAVKPKYNYAEIKASDAIFVYQETKTIYTKETRKGVSRSFGLNMGVLGKLWSESYDAVLLSVFVDNINFNKVIKRTPNTDLDTNYDLGFEVTYYFSFKKKK</sequence>